<evidence type="ECO:0000256" key="1">
    <source>
        <dbReference type="ARBA" id="ARBA00004141"/>
    </source>
</evidence>
<evidence type="ECO:0000313" key="11">
    <source>
        <dbReference type="Proteomes" id="UP001515500"/>
    </source>
</evidence>
<evidence type="ECO:0000256" key="3">
    <source>
        <dbReference type="ARBA" id="ARBA00022448"/>
    </source>
</evidence>
<evidence type="ECO:0000256" key="7">
    <source>
        <dbReference type="ARBA" id="ARBA00023136"/>
    </source>
</evidence>
<feature type="transmembrane region" description="Helical" evidence="8">
    <location>
        <begin position="297"/>
        <end position="318"/>
    </location>
</feature>
<gene>
    <name evidence="12" type="primary">LOC120267392</name>
</gene>
<evidence type="ECO:0000256" key="8">
    <source>
        <dbReference type="RuleBase" id="RU362088"/>
    </source>
</evidence>
<evidence type="ECO:0000256" key="10">
    <source>
        <dbReference type="SAM" id="SignalP"/>
    </source>
</evidence>
<organism evidence="11 12">
    <name type="scientific">Dioscorea cayennensis subsp. rotundata</name>
    <name type="common">White Guinea yam</name>
    <name type="synonym">Dioscorea rotundata</name>
    <dbReference type="NCBI Taxonomy" id="55577"/>
    <lineage>
        <taxon>Eukaryota</taxon>
        <taxon>Viridiplantae</taxon>
        <taxon>Streptophyta</taxon>
        <taxon>Embryophyta</taxon>
        <taxon>Tracheophyta</taxon>
        <taxon>Spermatophyta</taxon>
        <taxon>Magnoliopsida</taxon>
        <taxon>Liliopsida</taxon>
        <taxon>Dioscoreales</taxon>
        <taxon>Dioscoreaceae</taxon>
        <taxon>Dioscorea</taxon>
    </lineage>
</organism>
<feature type="transmembrane region" description="Helical" evidence="8">
    <location>
        <begin position="123"/>
        <end position="145"/>
    </location>
</feature>
<dbReference type="AlphaFoldDB" id="A0AB40BVJ5"/>
<reference evidence="12" key="1">
    <citation type="submission" date="2025-08" db="UniProtKB">
        <authorList>
            <consortium name="RefSeq"/>
        </authorList>
    </citation>
    <scope>IDENTIFICATION</scope>
</reference>
<evidence type="ECO:0000256" key="2">
    <source>
        <dbReference type="ARBA" id="ARBA00006939"/>
    </source>
</evidence>
<evidence type="ECO:0000256" key="9">
    <source>
        <dbReference type="SAM" id="MobiDB-lite"/>
    </source>
</evidence>
<comment type="subcellular location">
    <subcellularLocation>
        <location evidence="1 8">Membrane</location>
        <topology evidence="1 8">Multi-pass membrane protein</topology>
    </subcellularLocation>
</comment>
<dbReference type="GO" id="GO:0005385">
    <property type="term" value="F:zinc ion transmembrane transporter activity"/>
    <property type="evidence" value="ECO:0007669"/>
    <property type="project" value="InterPro"/>
</dbReference>
<dbReference type="GeneID" id="120267392"/>
<evidence type="ECO:0000256" key="5">
    <source>
        <dbReference type="ARBA" id="ARBA00022989"/>
    </source>
</evidence>
<comment type="caution">
    <text evidence="8">Lacks conserved residue(s) required for the propagation of feature annotation.</text>
</comment>
<accession>A0AB40BVJ5</accession>
<dbReference type="PANTHER" id="PTHR11040:SF41">
    <property type="entry name" value="ZINC TRANSPORTER 7"/>
    <property type="match status" value="1"/>
</dbReference>
<dbReference type="RefSeq" id="XP_039130963.1">
    <property type="nucleotide sequence ID" value="XM_039275029.1"/>
</dbReference>
<dbReference type="InterPro" id="IPR004698">
    <property type="entry name" value="Zn/Fe_permease_fun/pln"/>
</dbReference>
<feature type="transmembrane region" description="Helical" evidence="8">
    <location>
        <begin position="269"/>
        <end position="291"/>
    </location>
</feature>
<keyword evidence="11" id="KW-1185">Reference proteome</keyword>
<keyword evidence="7 8" id="KW-0472">Membrane</keyword>
<dbReference type="NCBIfam" id="TIGR00820">
    <property type="entry name" value="zip"/>
    <property type="match status" value="1"/>
</dbReference>
<comment type="similarity">
    <text evidence="2 8">Belongs to the ZIP transporter (TC 2.A.5) family.</text>
</comment>
<evidence type="ECO:0000256" key="6">
    <source>
        <dbReference type="ARBA" id="ARBA00023065"/>
    </source>
</evidence>
<dbReference type="GO" id="GO:0005886">
    <property type="term" value="C:plasma membrane"/>
    <property type="evidence" value="ECO:0007669"/>
    <property type="project" value="TreeGrafter"/>
</dbReference>
<feature type="signal peptide" evidence="10">
    <location>
        <begin position="1"/>
        <end position="20"/>
    </location>
</feature>
<feature type="region of interest" description="Disordered" evidence="9">
    <location>
        <begin position="162"/>
        <end position="185"/>
    </location>
</feature>
<dbReference type="Pfam" id="PF02535">
    <property type="entry name" value="Zip"/>
    <property type="match status" value="1"/>
</dbReference>
<keyword evidence="5 8" id="KW-1133">Transmembrane helix</keyword>
<dbReference type="PANTHER" id="PTHR11040">
    <property type="entry name" value="ZINC/IRON TRANSPORTER"/>
    <property type="match status" value="1"/>
</dbReference>
<sequence>MATKLFYLLLILSSTTFSLASDEDKAISTNCNAGTAGECYNKAESMRLKLIAIPTILIASMIGVCLPLFSHSISALRPDRNFFVLVKAFASGVILATGYMHVLPDSFDNLTSPCLPENPWRKFLFATFVAMLSALATLMMDSLMMSFHSRKMGGRANAEVSDLASPNEGMHNPSPSLGHGHGHSHGFQANNNKDLEASALQRNRIIAQVLEIGIVVHSVVIGLSMGASQNPCTIRPLVAALCFHQLFEGMGLGGCILQAEYGMKMKSILVFFFSTTTPFGIALGIALSNIYSDNSPTALIVVGLLNGASAGLLEYMALVDLLATDFMGPKLQNSIKLQLWAFLAVLLGSGGMSLMAKWA</sequence>
<feature type="transmembrane region" description="Helical" evidence="8">
    <location>
        <begin position="82"/>
        <end position="103"/>
    </location>
</feature>
<proteinExistence type="inferred from homology"/>
<name>A0AB40BVJ5_DIOCR</name>
<evidence type="ECO:0000256" key="4">
    <source>
        <dbReference type="ARBA" id="ARBA00022692"/>
    </source>
</evidence>
<feature type="transmembrane region" description="Helical" evidence="8">
    <location>
        <begin position="339"/>
        <end position="358"/>
    </location>
</feature>
<feature type="transmembrane region" description="Helical" evidence="8">
    <location>
        <begin position="50"/>
        <end position="70"/>
    </location>
</feature>
<evidence type="ECO:0000313" key="12">
    <source>
        <dbReference type="RefSeq" id="XP_039130963.1"/>
    </source>
</evidence>
<feature type="chain" id="PRO_5044190327" evidence="10">
    <location>
        <begin position="21"/>
        <end position="359"/>
    </location>
</feature>
<keyword evidence="10" id="KW-0732">Signal</keyword>
<keyword evidence="6 8" id="KW-0406">Ion transport</keyword>
<dbReference type="Proteomes" id="UP001515500">
    <property type="component" value="Chromosome 8"/>
</dbReference>
<keyword evidence="3 8" id="KW-0813">Transport</keyword>
<protein>
    <submittedName>
        <fullName evidence="12">Fe(2+) transport protein 1-like</fullName>
    </submittedName>
</protein>
<keyword evidence="4 8" id="KW-0812">Transmembrane</keyword>
<dbReference type="InterPro" id="IPR003689">
    <property type="entry name" value="ZIP"/>
</dbReference>